<gene>
    <name evidence="7" type="ORF">H7K45_08495</name>
</gene>
<dbReference type="PANTHER" id="PTHR43673">
    <property type="entry name" value="NAD(P)H NITROREDUCTASE YDGI-RELATED"/>
    <property type="match status" value="1"/>
</dbReference>
<keyword evidence="4" id="KW-0288">FMN</keyword>
<evidence type="ECO:0000256" key="5">
    <source>
        <dbReference type="ARBA" id="ARBA00023002"/>
    </source>
</evidence>
<evidence type="ECO:0000313" key="8">
    <source>
        <dbReference type="Proteomes" id="UP001141629"/>
    </source>
</evidence>
<evidence type="ECO:0000256" key="1">
    <source>
        <dbReference type="ARBA" id="ARBA00001917"/>
    </source>
</evidence>
<dbReference type="AlphaFoldDB" id="A0A9X3C2M3"/>
<keyword evidence="8" id="KW-1185">Reference proteome</keyword>
<dbReference type="CDD" id="cd02136">
    <property type="entry name" value="PnbA_NfnB-like"/>
    <property type="match status" value="1"/>
</dbReference>
<proteinExistence type="inferred from homology"/>
<comment type="cofactor">
    <cofactor evidence="1">
        <name>FMN</name>
        <dbReference type="ChEBI" id="CHEBI:58210"/>
    </cofactor>
</comment>
<protein>
    <submittedName>
        <fullName evidence="7">Nitroreductase</fullName>
    </submittedName>
</protein>
<evidence type="ECO:0000256" key="4">
    <source>
        <dbReference type="ARBA" id="ARBA00022643"/>
    </source>
</evidence>
<keyword evidence="5" id="KW-0560">Oxidoreductase</keyword>
<organism evidence="7 8">
    <name type="scientific">Mycobacterium yunnanensis</name>
    <dbReference type="NCBI Taxonomy" id="368477"/>
    <lineage>
        <taxon>Bacteria</taxon>
        <taxon>Bacillati</taxon>
        <taxon>Actinomycetota</taxon>
        <taxon>Actinomycetes</taxon>
        <taxon>Mycobacteriales</taxon>
        <taxon>Mycobacteriaceae</taxon>
        <taxon>Mycobacterium</taxon>
    </lineage>
</organism>
<dbReference type="Proteomes" id="UP001141629">
    <property type="component" value="Unassembled WGS sequence"/>
</dbReference>
<evidence type="ECO:0000313" key="7">
    <source>
        <dbReference type="EMBL" id="MCV7420577.1"/>
    </source>
</evidence>
<dbReference type="GO" id="GO:0016491">
    <property type="term" value="F:oxidoreductase activity"/>
    <property type="evidence" value="ECO:0007669"/>
    <property type="project" value="UniProtKB-KW"/>
</dbReference>
<dbReference type="PANTHER" id="PTHR43673:SF2">
    <property type="entry name" value="NITROREDUCTASE"/>
    <property type="match status" value="1"/>
</dbReference>
<feature type="domain" description="Nitroreductase" evidence="6">
    <location>
        <begin position="14"/>
        <end position="203"/>
    </location>
</feature>
<dbReference type="EMBL" id="JACKVK010000005">
    <property type="protein sequence ID" value="MCV7420577.1"/>
    <property type="molecule type" value="Genomic_DNA"/>
</dbReference>
<comment type="caution">
    <text evidence="7">The sequence shown here is derived from an EMBL/GenBank/DDBJ whole genome shotgun (WGS) entry which is preliminary data.</text>
</comment>
<evidence type="ECO:0000259" key="6">
    <source>
        <dbReference type="Pfam" id="PF00881"/>
    </source>
</evidence>
<dbReference type="SUPFAM" id="SSF55469">
    <property type="entry name" value="FMN-dependent nitroreductase-like"/>
    <property type="match status" value="1"/>
</dbReference>
<dbReference type="RefSeq" id="WP_263995360.1">
    <property type="nucleotide sequence ID" value="NZ_JACKVK010000005.1"/>
</dbReference>
<accession>A0A9X3C2M3</accession>
<dbReference type="InterPro" id="IPR029479">
    <property type="entry name" value="Nitroreductase"/>
</dbReference>
<evidence type="ECO:0000256" key="2">
    <source>
        <dbReference type="ARBA" id="ARBA00007118"/>
    </source>
</evidence>
<name>A0A9X3C2M3_9MYCO</name>
<reference evidence="7" key="1">
    <citation type="submission" date="2020-07" db="EMBL/GenBank/DDBJ databases">
        <authorList>
            <person name="Pettersson B.M.F."/>
            <person name="Behra P.R.K."/>
            <person name="Ramesh M."/>
            <person name="Das S."/>
            <person name="Dasgupta S."/>
            <person name="Kirsebom L.A."/>
        </authorList>
    </citation>
    <scope>NUCLEOTIDE SEQUENCE</scope>
    <source>
        <strain evidence="7">DSM 44838</strain>
    </source>
</reference>
<reference evidence="7" key="2">
    <citation type="journal article" date="2022" name="BMC Genomics">
        <title>Comparative genome analysis of mycobacteria focusing on tRNA and non-coding RNA.</title>
        <authorList>
            <person name="Behra P.R.K."/>
            <person name="Pettersson B.M.F."/>
            <person name="Ramesh M."/>
            <person name="Das S."/>
            <person name="Dasgupta S."/>
            <person name="Kirsebom L.A."/>
        </authorList>
    </citation>
    <scope>NUCLEOTIDE SEQUENCE</scope>
    <source>
        <strain evidence="7">DSM 44838</strain>
    </source>
</reference>
<dbReference type="InterPro" id="IPR000415">
    <property type="entry name" value="Nitroreductase-like"/>
</dbReference>
<dbReference type="Pfam" id="PF00881">
    <property type="entry name" value="Nitroreductase"/>
    <property type="match status" value="1"/>
</dbReference>
<comment type="similarity">
    <text evidence="2">Belongs to the nitroreductase family.</text>
</comment>
<keyword evidence="3" id="KW-0285">Flavoprotein</keyword>
<dbReference type="Gene3D" id="3.40.109.10">
    <property type="entry name" value="NADH Oxidase"/>
    <property type="match status" value="1"/>
</dbReference>
<sequence length="228" mass="25445">MRKVPQVKPFHDVVRERRSVRSFLATPVPDALIRSVAEEARQTPSNSNIQPWHVHIVSGATRNAVSRAMLSAEADDTHTPDFPWGYDELSGKYSDRQMAQAATYYQMLGVSRDAREDRRIAVLRNLEFFGAPHACLLFMPNLYGGVRVAADVGMYAQTFLLSLTAHGLSGVPQTMLGLYADPIREVLDVPSELKLLFGISFGYADPDSPAHRHRVDRAPLAETVTFHR</sequence>
<evidence type="ECO:0000256" key="3">
    <source>
        <dbReference type="ARBA" id="ARBA00022630"/>
    </source>
</evidence>